<dbReference type="SMART" id="SM00558">
    <property type="entry name" value="JmjC"/>
    <property type="match status" value="1"/>
</dbReference>
<evidence type="ECO:0000259" key="4">
    <source>
        <dbReference type="PROSITE" id="PS51184"/>
    </source>
</evidence>
<dbReference type="Gene3D" id="2.60.120.650">
    <property type="entry name" value="Cupin"/>
    <property type="match status" value="1"/>
</dbReference>
<dbReference type="AlphaFoldDB" id="A0A1I0U726"/>
<comment type="cofactor">
    <cofactor evidence="1">
        <name>Fe(2+)</name>
        <dbReference type="ChEBI" id="CHEBI:29033"/>
    </cofactor>
</comment>
<dbReference type="RefSeq" id="WP_371828511.1">
    <property type="nucleotide sequence ID" value="NZ_FOJN01000014.1"/>
</dbReference>
<keyword evidence="2" id="KW-0479">Metal-binding</keyword>
<dbReference type="InterPro" id="IPR039994">
    <property type="entry name" value="NO66-like"/>
</dbReference>
<reference evidence="5 6" key="1">
    <citation type="submission" date="2016-10" db="EMBL/GenBank/DDBJ databases">
        <authorList>
            <person name="de Groot N.N."/>
        </authorList>
    </citation>
    <scope>NUCLEOTIDE SEQUENCE [LARGE SCALE GENOMIC DNA]</scope>
    <source>
        <strain evidence="5 6">DSM 44908</strain>
    </source>
</reference>
<dbReference type="GO" id="GO:0032453">
    <property type="term" value="F:histone H3K4 demethylase activity"/>
    <property type="evidence" value="ECO:0007669"/>
    <property type="project" value="TreeGrafter"/>
</dbReference>
<evidence type="ECO:0000256" key="1">
    <source>
        <dbReference type="ARBA" id="ARBA00001954"/>
    </source>
</evidence>
<dbReference type="GeneID" id="85487123"/>
<proteinExistence type="predicted"/>
<dbReference type="GO" id="GO:0046872">
    <property type="term" value="F:metal ion binding"/>
    <property type="evidence" value="ECO:0007669"/>
    <property type="project" value="UniProtKB-KW"/>
</dbReference>
<dbReference type="SUPFAM" id="SSF51197">
    <property type="entry name" value="Clavaminate synthase-like"/>
    <property type="match status" value="1"/>
</dbReference>
<accession>A0A1I0U726</accession>
<name>A0A1I0U726_9NOCA</name>
<evidence type="ECO:0000313" key="5">
    <source>
        <dbReference type="EMBL" id="SFA59858.1"/>
    </source>
</evidence>
<gene>
    <name evidence="5" type="ORF">SAMN05444374_11477</name>
</gene>
<organism evidence="5 6">
    <name type="scientific">Rhodococcoides kroppenstedtii</name>
    <dbReference type="NCBI Taxonomy" id="293050"/>
    <lineage>
        <taxon>Bacteria</taxon>
        <taxon>Bacillati</taxon>
        <taxon>Actinomycetota</taxon>
        <taxon>Actinomycetes</taxon>
        <taxon>Mycobacteriales</taxon>
        <taxon>Nocardiaceae</taxon>
        <taxon>Rhodococcoides</taxon>
    </lineage>
</organism>
<protein>
    <submittedName>
        <fullName evidence="5">Cupin superfamily protein</fullName>
    </submittedName>
</protein>
<dbReference type="Pfam" id="PF08007">
    <property type="entry name" value="JmjC_2"/>
    <property type="match status" value="1"/>
</dbReference>
<dbReference type="PANTHER" id="PTHR13096">
    <property type="entry name" value="MINA53 MYC INDUCED NUCLEAR ANTIGEN"/>
    <property type="match status" value="1"/>
</dbReference>
<dbReference type="PANTHER" id="PTHR13096:SF9">
    <property type="entry name" value="BIFUNCTIONAL LYSINE-SPECIFIC DEMETHYLASE AND HISTIDYL-HYDROXYLASE"/>
    <property type="match status" value="1"/>
</dbReference>
<dbReference type="EMBL" id="FOJN01000014">
    <property type="protein sequence ID" value="SFA59858.1"/>
    <property type="molecule type" value="Genomic_DNA"/>
</dbReference>
<evidence type="ECO:0000313" key="6">
    <source>
        <dbReference type="Proteomes" id="UP000182054"/>
    </source>
</evidence>
<evidence type="ECO:0000256" key="2">
    <source>
        <dbReference type="ARBA" id="ARBA00022723"/>
    </source>
</evidence>
<feature type="domain" description="JmjC" evidence="4">
    <location>
        <begin position="113"/>
        <end position="260"/>
    </location>
</feature>
<sequence length="420" mass="45300">MSLQHDEQRGPDHRSALSRLTTLERRDFADRHWGRAPLLTRAADLPGSFDDLLTADAVDELISERGVRTPFVRMAKDGTLTDRSRYTGSGGFGAEVTDQLDSAGVLAAFAEGHTLVLQGLHRLWPSIIRFSGDLVEEIGHPVQVNSYITPASSRGFDPHHDVHDVFVLQIAGEKRWILHPPVHEHPLADQPWTDHREAVAARAAEPPTLDTVLRPGDALYVPRGWIHSAQALGATSIHLTVGMSALTRHDLLRQIVAALADDATFRAPLPLGFDATDPAAVTPHVVSVLSDLAAAAGEVDPTLTASVAERVRRRFADVTRPAPVRPLATVDALAALNAATPVRRRPGLVVRTDTDAERVHVRTRRTTISLPIECAPALDALLGGKTLTVGDLPGLDGDDGAVVVRRLVREGVLVLGADDR</sequence>
<dbReference type="GO" id="GO:0051864">
    <property type="term" value="F:histone H3K36 demethylase activity"/>
    <property type="evidence" value="ECO:0007669"/>
    <property type="project" value="TreeGrafter"/>
</dbReference>
<keyword evidence="3" id="KW-0408">Iron</keyword>
<dbReference type="InterPro" id="IPR003347">
    <property type="entry name" value="JmjC_dom"/>
</dbReference>
<dbReference type="Proteomes" id="UP000182054">
    <property type="component" value="Unassembled WGS sequence"/>
</dbReference>
<dbReference type="PROSITE" id="PS51184">
    <property type="entry name" value="JMJC"/>
    <property type="match status" value="1"/>
</dbReference>
<evidence type="ECO:0000256" key="3">
    <source>
        <dbReference type="ARBA" id="ARBA00023004"/>
    </source>
</evidence>